<organism evidence="2 3">
    <name type="scientific">Streptomyces aureoversilis</name>
    <dbReference type="NCBI Taxonomy" id="67277"/>
    <lineage>
        <taxon>Bacteria</taxon>
        <taxon>Bacillati</taxon>
        <taxon>Actinomycetota</taxon>
        <taxon>Actinomycetes</taxon>
        <taxon>Kitasatosporales</taxon>
        <taxon>Streptomycetaceae</taxon>
        <taxon>Streptomyces</taxon>
    </lineage>
</organism>
<proteinExistence type="predicted"/>
<feature type="compositionally biased region" description="Polar residues" evidence="1">
    <location>
        <begin position="33"/>
        <end position="64"/>
    </location>
</feature>
<name>A0ABW0A647_9ACTN</name>
<dbReference type="Proteomes" id="UP001596222">
    <property type="component" value="Unassembled WGS sequence"/>
</dbReference>
<evidence type="ECO:0000313" key="2">
    <source>
        <dbReference type="EMBL" id="MFC5149014.1"/>
    </source>
</evidence>
<protein>
    <submittedName>
        <fullName evidence="2">Uncharacterized protein</fullName>
    </submittedName>
</protein>
<evidence type="ECO:0000313" key="3">
    <source>
        <dbReference type="Proteomes" id="UP001596222"/>
    </source>
</evidence>
<sequence length="104" mass="11043">MASAESRARAFLAAAASLLTRRLHKRSLRHTPAAQQDLTDNSNTNTEAPTRTRLPTASRTNESVPATDPAPTGDLPTAAATTHGAADQAEASLRTRLREMGVRP</sequence>
<dbReference type="EMBL" id="JBHSKJ010000022">
    <property type="protein sequence ID" value="MFC5149014.1"/>
    <property type="molecule type" value="Genomic_DNA"/>
</dbReference>
<evidence type="ECO:0000256" key="1">
    <source>
        <dbReference type="SAM" id="MobiDB-lite"/>
    </source>
</evidence>
<gene>
    <name evidence="2" type="ORF">ACFPP6_30550</name>
</gene>
<feature type="region of interest" description="Disordered" evidence="1">
    <location>
        <begin position="26"/>
        <end position="104"/>
    </location>
</feature>
<feature type="compositionally biased region" description="Low complexity" evidence="1">
    <location>
        <begin position="77"/>
        <end position="91"/>
    </location>
</feature>
<dbReference type="RefSeq" id="WP_382049318.1">
    <property type="nucleotide sequence ID" value="NZ_JBHSKJ010000022.1"/>
</dbReference>
<comment type="caution">
    <text evidence="2">The sequence shown here is derived from an EMBL/GenBank/DDBJ whole genome shotgun (WGS) entry which is preliminary data.</text>
</comment>
<accession>A0ABW0A647</accession>
<reference evidence="3" key="1">
    <citation type="journal article" date="2019" name="Int. J. Syst. Evol. Microbiol.">
        <title>The Global Catalogue of Microorganisms (GCM) 10K type strain sequencing project: providing services to taxonomists for standard genome sequencing and annotation.</title>
        <authorList>
            <consortium name="The Broad Institute Genomics Platform"/>
            <consortium name="The Broad Institute Genome Sequencing Center for Infectious Disease"/>
            <person name="Wu L."/>
            <person name="Ma J."/>
        </authorList>
    </citation>
    <scope>NUCLEOTIDE SEQUENCE [LARGE SCALE GENOMIC DNA]</scope>
    <source>
        <strain evidence="3">CGMCC 4.1641</strain>
    </source>
</reference>
<keyword evidence="3" id="KW-1185">Reference proteome</keyword>